<accession>A0ABP7CSV6</accession>
<gene>
    <name evidence="1" type="ORF">GCM10022204_07640</name>
</gene>
<dbReference type="RefSeq" id="WP_344810945.1">
    <property type="nucleotide sequence ID" value="NZ_BAAAYX010000002.1"/>
</dbReference>
<evidence type="ECO:0000313" key="2">
    <source>
        <dbReference type="Proteomes" id="UP001500051"/>
    </source>
</evidence>
<dbReference type="Pfam" id="PF13830">
    <property type="entry name" value="DUF4192"/>
    <property type="match status" value="1"/>
</dbReference>
<name>A0ABP7CSV6_9ACTN</name>
<organism evidence="1 2">
    <name type="scientific">Microlunatus aurantiacus</name>
    <dbReference type="NCBI Taxonomy" id="446786"/>
    <lineage>
        <taxon>Bacteria</taxon>
        <taxon>Bacillati</taxon>
        <taxon>Actinomycetota</taxon>
        <taxon>Actinomycetes</taxon>
        <taxon>Propionibacteriales</taxon>
        <taxon>Propionibacteriaceae</taxon>
        <taxon>Microlunatus</taxon>
    </lineage>
</organism>
<dbReference type="InterPro" id="IPR025447">
    <property type="entry name" value="DUF4192"/>
</dbReference>
<dbReference type="Proteomes" id="UP001500051">
    <property type="component" value="Unassembled WGS sequence"/>
</dbReference>
<protein>
    <recommendedName>
        <fullName evidence="3">DUF4192 domain-containing protein</fullName>
    </recommendedName>
</protein>
<keyword evidence="2" id="KW-1185">Reference proteome</keyword>
<sequence>MTRRAPAPAPTPRPTVLRVREPGDILGIVPYLLGFHPVESLVVAFVRDRRIAVTARIDLAAVADIEGLLDQLEQVGSRVGSRSLVMIGYSADDSVRGVMRDLADQVPWDLLDVLAVSGGRWWSVCCEEGRCAEGCCTPEGRPYDVGAHPLAAQAVLAGISATATREEIAALTAPPPASERDRLGRATSEVAARVAGSGGRRRRQLMKRLVESSLHTGTTDEVQAIELAVLAQDVAVRDVAWALMTRPRADEHLQLWRRVVAVAVPPYEAAPLGLLAIAGWLSGNGALLNCCIDRLEEVDPDYSLLWLCRDISEQAIPPRQFDAIAAELRSQVH</sequence>
<evidence type="ECO:0000313" key="1">
    <source>
        <dbReference type="EMBL" id="GAA3694290.1"/>
    </source>
</evidence>
<dbReference type="EMBL" id="BAAAYX010000002">
    <property type="protein sequence ID" value="GAA3694290.1"/>
    <property type="molecule type" value="Genomic_DNA"/>
</dbReference>
<reference evidence="2" key="1">
    <citation type="journal article" date="2019" name="Int. J. Syst. Evol. Microbiol.">
        <title>The Global Catalogue of Microorganisms (GCM) 10K type strain sequencing project: providing services to taxonomists for standard genome sequencing and annotation.</title>
        <authorList>
            <consortium name="The Broad Institute Genomics Platform"/>
            <consortium name="The Broad Institute Genome Sequencing Center for Infectious Disease"/>
            <person name="Wu L."/>
            <person name="Ma J."/>
        </authorList>
    </citation>
    <scope>NUCLEOTIDE SEQUENCE [LARGE SCALE GENOMIC DNA]</scope>
    <source>
        <strain evidence="2">JCM 16548</strain>
    </source>
</reference>
<proteinExistence type="predicted"/>
<evidence type="ECO:0008006" key="3">
    <source>
        <dbReference type="Google" id="ProtNLM"/>
    </source>
</evidence>
<comment type="caution">
    <text evidence="1">The sequence shown here is derived from an EMBL/GenBank/DDBJ whole genome shotgun (WGS) entry which is preliminary data.</text>
</comment>